<reference evidence="1 2" key="1">
    <citation type="journal article" date="2015" name="Nature">
        <title>rRNA introns, odd ribosomes, and small enigmatic genomes across a large radiation of phyla.</title>
        <authorList>
            <person name="Brown C.T."/>
            <person name="Hug L.A."/>
            <person name="Thomas B.C."/>
            <person name="Sharon I."/>
            <person name="Castelle C.J."/>
            <person name="Singh A."/>
            <person name="Wilkins M.J."/>
            <person name="Williams K.H."/>
            <person name="Banfield J.F."/>
        </authorList>
    </citation>
    <scope>NUCLEOTIDE SEQUENCE [LARGE SCALE GENOMIC DNA]</scope>
</reference>
<evidence type="ECO:0000313" key="1">
    <source>
        <dbReference type="EMBL" id="AKM82665.1"/>
    </source>
</evidence>
<sequence length="124" mass="14105">MIDRDTQMRIGYERQETVRKAVEIADQIILDASDGTDEMTDRLTSDLAIELIKTIGFVPSDSVNVTVDSAQNAIQKVITEHCETEKEVRDALWARVTRKFVVKVASRFESKLLQWDLEHPAISN</sequence>
<dbReference type="KEGG" id="bbgw:UT28_C0001G0888"/>
<organism evidence="1 2">
    <name type="scientific">Berkelbacteria bacterium GW2011_GWE1_39_12</name>
    <dbReference type="NCBI Taxonomy" id="1618337"/>
    <lineage>
        <taxon>Bacteria</taxon>
        <taxon>Candidatus Berkelbacteria</taxon>
    </lineage>
</organism>
<gene>
    <name evidence="1" type="ORF">UT28_C0001G0888</name>
</gene>
<dbReference type="Proteomes" id="UP000035648">
    <property type="component" value="Chromosome"/>
</dbReference>
<protein>
    <submittedName>
        <fullName evidence="1">Uncharacterized protein</fullName>
    </submittedName>
</protein>
<evidence type="ECO:0000313" key="2">
    <source>
        <dbReference type="Proteomes" id="UP000035648"/>
    </source>
</evidence>
<dbReference type="AlphaFoldDB" id="A0A0G4B4Y6"/>
<proteinExistence type="predicted"/>
<accession>A0A0G4B4Y6</accession>
<name>A0A0G4B4Y6_9BACT</name>
<dbReference type="EMBL" id="CP011213">
    <property type="protein sequence ID" value="AKM82665.1"/>
    <property type="molecule type" value="Genomic_DNA"/>
</dbReference>